<accession>A0A1M7SV80</accession>
<dbReference type="InterPro" id="IPR011047">
    <property type="entry name" value="Quinoprotein_ADH-like_sf"/>
</dbReference>
<dbReference type="SUPFAM" id="SSF50998">
    <property type="entry name" value="Quinoprotein alcohol dehydrogenase-like"/>
    <property type="match status" value="1"/>
</dbReference>
<name>A0A1M7SV80_FERGO</name>
<reference evidence="2" key="1">
    <citation type="submission" date="2016-12" db="EMBL/GenBank/DDBJ databases">
        <authorList>
            <person name="Varghese N."/>
            <person name="Submissions S."/>
        </authorList>
    </citation>
    <scope>NUCLEOTIDE SEQUENCE [LARGE SCALE GENOMIC DNA]</scope>
    <source>
        <strain evidence="2">DSM 13020</strain>
    </source>
</reference>
<organism evidence="1 2">
    <name type="scientific">Fervidobacterium gondwanense DSM 13020</name>
    <dbReference type="NCBI Taxonomy" id="1121883"/>
    <lineage>
        <taxon>Bacteria</taxon>
        <taxon>Thermotogati</taxon>
        <taxon>Thermotogota</taxon>
        <taxon>Thermotogae</taxon>
        <taxon>Thermotogales</taxon>
        <taxon>Fervidobacteriaceae</taxon>
        <taxon>Fervidobacterium</taxon>
    </lineage>
</organism>
<evidence type="ECO:0000313" key="1">
    <source>
        <dbReference type="EMBL" id="SHN62379.1"/>
    </source>
</evidence>
<dbReference type="AlphaFoldDB" id="A0A1M7SV80"/>
<protein>
    <recommendedName>
        <fullName evidence="3">Outer membrane protein assembly factor BamB, contains PQQ-like beta-propeller repeat</fullName>
    </recommendedName>
</protein>
<dbReference type="OrthoDB" id="40125at2"/>
<evidence type="ECO:0008006" key="3">
    <source>
        <dbReference type="Google" id="ProtNLM"/>
    </source>
</evidence>
<dbReference type="STRING" id="1121883.SAMN02745226_01280"/>
<dbReference type="Proteomes" id="UP000184207">
    <property type="component" value="Unassembled WGS sequence"/>
</dbReference>
<dbReference type="RefSeq" id="WP_072759569.1">
    <property type="nucleotide sequence ID" value="NZ_FRDJ01000006.1"/>
</dbReference>
<proteinExistence type="predicted"/>
<gene>
    <name evidence="1" type="ORF">SAMN02745226_01280</name>
</gene>
<dbReference type="PANTHER" id="PTHR42754:SF1">
    <property type="entry name" value="LIPOPROTEIN"/>
    <property type="match status" value="1"/>
</dbReference>
<evidence type="ECO:0000313" key="2">
    <source>
        <dbReference type="Proteomes" id="UP000184207"/>
    </source>
</evidence>
<keyword evidence="2" id="KW-1185">Reference proteome</keyword>
<dbReference type="PANTHER" id="PTHR42754">
    <property type="entry name" value="ENDOGLUCANASE"/>
    <property type="match status" value="1"/>
</dbReference>
<dbReference type="EMBL" id="FRDJ01000006">
    <property type="protein sequence ID" value="SHN62379.1"/>
    <property type="molecule type" value="Genomic_DNA"/>
</dbReference>
<dbReference type="Gene3D" id="2.80.10.50">
    <property type="match status" value="1"/>
</dbReference>
<sequence length="466" mass="52758">MRLDRNKLENAHKKMYRRLPNSRKNSRNGSNSFKLFSAIFLILVIGLFFIGFSTIINSENNTMKLFSFLKQADKTNNENVNEEKEIFLDFGQETRITKVLKVNDEYLVVGDVLTNEKEKYQIFLAKLDKDGNIISKTFFGNDGDEFAYDVIKESDGYIVVGVSSSKSFGVRGRYDALLIKYNEQGKILWYKVYGGPDWDRAYKVLKTENGYVIVGDNYAKGGDVSQNFGEHDYWIVSLSRDGKILWDRSFGGIRWDRAYSGGYVEAQKLILSVGSSNSFTDGNRYDGYVVAYDTKGNLVWKSTLTNSYTLWPLDLVVTNNSIYVAGYVYEKLSSDSAGNNSQNALGVEKGFIAKLSESGQVVYLKTFGENARIHSIAVDSSTIDNKDESKTIMFVGYKTDKDVKIPWYGSFIFRTDMEKPTIIEKYLDTEYGMLFNILKSEDGVVISGSSMKEGKIVGLLRIMPNI</sequence>